<accession>I4ADS0</accession>
<dbReference type="SFLD" id="SFLDS00029">
    <property type="entry name" value="Radical_SAM"/>
    <property type="match status" value="1"/>
</dbReference>
<evidence type="ECO:0000256" key="1">
    <source>
        <dbReference type="ARBA" id="ARBA00001966"/>
    </source>
</evidence>
<evidence type="ECO:0000256" key="2">
    <source>
        <dbReference type="ARBA" id="ARBA00022485"/>
    </source>
</evidence>
<dbReference type="CDD" id="cd01335">
    <property type="entry name" value="Radical_SAM"/>
    <property type="match status" value="1"/>
</dbReference>
<keyword evidence="2" id="KW-0004">4Fe-4S</keyword>
<feature type="domain" description="Radical SAM core" evidence="8">
    <location>
        <begin position="19"/>
        <end position="244"/>
    </location>
</feature>
<dbReference type="AlphaFoldDB" id="I4ADS0"/>
<gene>
    <name evidence="9" type="ordered locus">Desde_3838</name>
</gene>
<dbReference type="PANTHER" id="PTHR11228:SF7">
    <property type="entry name" value="PQQA PEPTIDE CYCLASE"/>
    <property type="match status" value="1"/>
</dbReference>
<dbReference type="SUPFAM" id="SSF102114">
    <property type="entry name" value="Radical SAM enzymes"/>
    <property type="match status" value="1"/>
</dbReference>
<dbReference type="Proteomes" id="UP000006053">
    <property type="component" value="Chromosome"/>
</dbReference>
<evidence type="ECO:0000256" key="3">
    <source>
        <dbReference type="ARBA" id="ARBA00022691"/>
    </source>
</evidence>
<dbReference type="Gene3D" id="3.20.20.70">
    <property type="entry name" value="Aldolase class I"/>
    <property type="match status" value="2"/>
</dbReference>
<dbReference type="InterPro" id="IPR034391">
    <property type="entry name" value="AdoMet-like_SPASM_containing"/>
</dbReference>
<dbReference type="OrthoDB" id="9805809at2"/>
<sequence length="437" mass="50907">MNKEKEYLALKKWDGKENLNYPIHVMIEVSNACNIRCAMCNIFSPFSSCDIYPSKDDAFIDVSLIKKNFSFIKHAYYISLFGYGEPLIHPHFTEILNILSKSKAFMTFFTNGQLLSPEMAKLLVDKNIGKITISFSGTDKETYENIYIGARFEKTLENIKYLSTYKKREGKLYPIIEVSSVGFQKHVEKLDEFVILMNEAGVNHIRLNPLYEYSDSIPELYRQSCVVTPKEKSIIDKAKQFCQDHNIFFEDNLSGYYSSINNTFTEEELRDILSGSTNEDKEKTDLYSFKNSLNLRIKKNTMPFHEYYKRETHFSYCDPDGCYTDYNFKCYAEEELRCTQPHTVMYIRQDGSIKPCCNFPVPEKSDKYKLLGSLKSEKANKVWRGNSFKILRNNADHFCYPEACMNCIKVKAQPPENAYEDILATWNAYYSCVYKSN</sequence>
<dbReference type="CDD" id="cd21109">
    <property type="entry name" value="SPASM"/>
    <property type="match status" value="1"/>
</dbReference>
<reference evidence="9 10" key="2">
    <citation type="journal article" date="2015" name="J. Bacteriol.">
        <title>Genomic, proteomic, and biochemical analysis of the organohalide respiratory pathway in Desulfitobacterium dehalogenans.</title>
        <authorList>
            <person name="Kruse T."/>
            <person name="van de Pas B.A."/>
            <person name="Atteia A."/>
            <person name="Krab K."/>
            <person name="Hagen W.R."/>
            <person name="Goodwin L."/>
            <person name="Chain P."/>
            <person name="Boeren S."/>
            <person name="Maphosa F."/>
            <person name="Schraa G."/>
            <person name="de Vos W.M."/>
            <person name="van der Oost J."/>
            <person name="Smidt H."/>
            <person name="Stams A.J."/>
        </authorList>
    </citation>
    <scope>NUCLEOTIDE SEQUENCE [LARGE SCALE GENOMIC DNA]</scope>
    <source>
        <strain evidence="10">ATCC 51507 / DSM 9161 / JW/IU-DC1</strain>
    </source>
</reference>
<dbReference type="InterPro" id="IPR007197">
    <property type="entry name" value="rSAM"/>
</dbReference>
<keyword evidence="5" id="KW-0560">Oxidoreductase</keyword>
<evidence type="ECO:0000256" key="7">
    <source>
        <dbReference type="ARBA" id="ARBA00023014"/>
    </source>
</evidence>
<dbReference type="STRING" id="756499.Desde_3838"/>
<proteinExistence type="predicted"/>
<evidence type="ECO:0000256" key="4">
    <source>
        <dbReference type="ARBA" id="ARBA00022723"/>
    </source>
</evidence>
<evidence type="ECO:0000256" key="6">
    <source>
        <dbReference type="ARBA" id="ARBA00023004"/>
    </source>
</evidence>
<protein>
    <submittedName>
        <fullName evidence="9">Radical SAM superfamily enzyme</fullName>
    </submittedName>
</protein>
<reference evidence="10" key="1">
    <citation type="submission" date="2012-06" db="EMBL/GenBank/DDBJ databases">
        <title>Complete sequence of Desulfitobacterium dehalogenans ATCC 51507.</title>
        <authorList>
            <person name="Lucas S."/>
            <person name="Han J."/>
            <person name="Lapidus A."/>
            <person name="Cheng J.-F."/>
            <person name="Goodwin L."/>
            <person name="Pitluck S."/>
            <person name="Peters L."/>
            <person name="Ovchinnikova G."/>
            <person name="Teshima H."/>
            <person name="Detter J.C."/>
            <person name="Han C."/>
            <person name="Tapia R."/>
            <person name="Land M."/>
            <person name="Hauser L."/>
            <person name="Kyrpides N."/>
            <person name="Ivanova N."/>
            <person name="Pagani I."/>
            <person name="Kruse T."/>
            <person name="de Vos W.M."/>
            <person name="Smidt H."/>
            <person name="Woyke T."/>
        </authorList>
    </citation>
    <scope>NUCLEOTIDE SEQUENCE [LARGE SCALE GENOMIC DNA]</scope>
    <source>
        <strain evidence="10">ATCC 51507 / DSM 9161 / JW/IU-DC1</strain>
    </source>
</reference>
<dbReference type="EMBL" id="CP003348">
    <property type="protein sequence ID" value="AFM02105.1"/>
    <property type="molecule type" value="Genomic_DNA"/>
</dbReference>
<dbReference type="PROSITE" id="PS01305">
    <property type="entry name" value="MOAA_NIFB_PQQE"/>
    <property type="match status" value="1"/>
</dbReference>
<dbReference type="SFLD" id="SFLDG01387">
    <property type="entry name" value="BtrN-like_SPASM_domain_contain"/>
    <property type="match status" value="1"/>
</dbReference>
<dbReference type="RefSeq" id="WP_014795577.1">
    <property type="nucleotide sequence ID" value="NC_018017.1"/>
</dbReference>
<dbReference type="InterPro" id="IPR050377">
    <property type="entry name" value="Radical_SAM_PqqE_MftC-like"/>
</dbReference>
<dbReference type="Pfam" id="PF13186">
    <property type="entry name" value="SPASM"/>
    <property type="match status" value="1"/>
</dbReference>
<organism evidence="9 10">
    <name type="scientific">Desulfitobacterium dehalogenans (strain ATCC 51507 / DSM 9161 / JW/IU-DC1)</name>
    <dbReference type="NCBI Taxonomy" id="756499"/>
    <lineage>
        <taxon>Bacteria</taxon>
        <taxon>Bacillati</taxon>
        <taxon>Bacillota</taxon>
        <taxon>Clostridia</taxon>
        <taxon>Eubacteriales</taxon>
        <taxon>Desulfitobacteriaceae</taxon>
        <taxon>Desulfitobacterium</taxon>
    </lineage>
</organism>
<keyword evidence="4" id="KW-0479">Metal-binding</keyword>
<name>I4ADS0_DESDJ</name>
<keyword evidence="10" id="KW-1185">Reference proteome</keyword>
<keyword evidence="7" id="KW-0411">Iron-sulfur</keyword>
<dbReference type="eggNOG" id="COG0535">
    <property type="taxonomic scope" value="Bacteria"/>
</dbReference>
<comment type="cofactor">
    <cofactor evidence="1">
        <name>[4Fe-4S] cluster</name>
        <dbReference type="ChEBI" id="CHEBI:49883"/>
    </cofactor>
</comment>
<dbReference type="PROSITE" id="PS51918">
    <property type="entry name" value="RADICAL_SAM"/>
    <property type="match status" value="1"/>
</dbReference>
<dbReference type="PANTHER" id="PTHR11228">
    <property type="entry name" value="RADICAL SAM DOMAIN PROTEIN"/>
    <property type="match status" value="1"/>
</dbReference>
<dbReference type="KEGG" id="ddh:Desde_3838"/>
<dbReference type="InterPro" id="IPR023885">
    <property type="entry name" value="4Fe4S-binding_SPASM_dom"/>
</dbReference>
<evidence type="ECO:0000313" key="10">
    <source>
        <dbReference type="Proteomes" id="UP000006053"/>
    </source>
</evidence>
<evidence type="ECO:0000256" key="5">
    <source>
        <dbReference type="ARBA" id="ARBA00023002"/>
    </source>
</evidence>
<dbReference type="GO" id="GO:0046872">
    <property type="term" value="F:metal ion binding"/>
    <property type="evidence" value="ECO:0007669"/>
    <property type="project" value="UniProtKB-KW"/>
</dbReference>
<evidence type="ECO:0000259" key="8">
    <source>
        <dbReference type="PROSITE" id="PS51918"/>
    </source>
</evidence>
<dbReference type="InterPro" id="IPR058240">
    <property type="entry name" value="rSAM_sf"/>
</dbReference>
<dbReference type="SFLD" id="SFLDG01067">
    <property type="entry name" value="SPASM/twitch_domain_containing"/>
    <property type="match status" value="1"/>
</dbReference>
<dbReference type="InterPro" id="IPR000385">
    <property type="entry name" value="MoaA_NifB_PqqE_Fe-S-bd_CS"/>
</dbReference>
<evidence type="ECO:0000313" key="9">
    <source>
        <dbReference type="EMBL" id="AFM02105.1"/>
    </source>
</evidence>
<dbReference type="GO" id="GO:0016491">
    <property type="term" value="F:oxidoreductase activity"/>
    <property type="evidence" value="ECO:0007669"/>
    <property type="project" value="UniProtKB-KW"/>
</dbReference>
<dbReference type="GO" id="GO:0051539">
    <property type="term" value="F:4 iron, 4 sulfur cluster binding"/>
    <property type="evidence" value="ECO:0007669"/>
    <property type="project" value="UniProtKB-KW"/>
</dbReference>
<keyword evidence="6" id="KW-0408">Iron</keyword>
<dbReference type="HOGENOM" id="CLU_009273_1_1_9"/>
<dbReference type="Pfam" id="PF04055">
    <property type="entry name" value="Radical_SAM"/>
    <property type="match status" value="1"/>
</dbReference>
<keyword evidence="3" id="KW-0949">S-adenosyl-L-methionine</keyword>
<dbReference type="InterPro" id="IPR013785">
    <property type="entry name" value="Aldolase_TIM"/>
</dbReference>